<organism evidence="1 2">
    <name type="scientific">Deinococcus humi</name>
    <dbReference type="NCBI Taxonomy" id="662880"/>
    <lineage>
        <taxon>Bacteria</taxon>
        <taxon>Thermotogati</taxon>
        <taxon>Deinococcota</taxon>
        <taxon>Deinococci</taxon>
        <taxon>Deinococcales</taxon>
        <taxon>Deinococcaceae</taxon>
        <taxon>Deinococcus</taxon>
    </lineage>
</organism>
<gene>
    <name evidence="1" type="ORF">HNQ08_002771</name>
</gene>
<evidence type="ECO:0000313" key="1">
    <source>
        <dbReference type="EMBL" id="MBB5363665.1"/>
    </source>
</evidence>
<dbReference type="EMBL" id="JACHFL010000006">
    <property type="protein sequence ID" value="MBB5363665.1"/>
    <property type="molecule type" value="Genomic_DNA"/>
</dbReference>
<comment type="caution">
    <text evidence="1">The sequence shown here is derived from an EMBL/GenBank/DDBJ whole genome shotgun (WGS) entry which is preliminary data.</text>
</comment>
<dbReference type="Proteomes" id="UP000552709">
    <property type="component" value="Unassembled WGS sequence"/>
</dbReference>
<reference evidence="1 2" key="1">
    <citation type="submission" date="2020-08" db="EMBL/GenBank/DDBJ databases">
        <title>Genomic Encyclopedia of Type Strains, Phase IV (KMG-IV): sequencing the most valuable type-strain genomes for metagenomic binning, comparative biology and taxonomic classification.</title>
        <authorList>
            <person name="Goeker M."/>
        </authorList>
    </citation>
    <scope>NUCLEOTIDE SEQUENCE [LARGE SCALE GENOMIC DNA]</scope>
    <source>
        <strain evidence="1 2">DSM 27939</strain>
    </source>
</reference>
<proteinExistence type="predicted"/>
<accession>A0A7W8JUV9</accession>
<sequence length="67" mass="7797">MVKHLQGLALFSWPAFQITVSHGWHIPSVEIARHLITSQRVFSEKLGKDKLAWTWQTPNRQTWSVKS</sequence>
<name>A0A7W8JUV9_9DEIO</name>
<evidence type="ECO:0000313" key="2">
    <source>
        <dbReference type="Proteomes" id="UP000552709"/>
    </source>
</evidence>
<dbReference type="AlphaFoldDB" id="A0A7W8JUV9"/>
<protein>
    <submittedName>
        <fullName evidence="1">Uncharacterized protein</fullName>
    </submittedName>
</protein>
<keyword evidence="2" id="KW-1185">Reference proteome</keyword>